<dbReference type="FunFam" id="2.160.20.10:FF:000001">
    <property type="entry name" value="Pectinesterase"/>
    <property type="match status" value="1"/>
</dbReference>
<evidence type="ECO:0000256" key="4">
    <source>
        <dbReference type="ARBA" id="ARBA00023085"/>
    </source>
</evidence>
<accession>A0ABC8RLK3</accession>
<evidence type="ECO:0000256" key="7">
    <source>
        <dbReference type="PROSITE-ProRule" id="PRU10040"/>
    </source>
</evidence>
<evidence type="ECO:0000259" key="9">
    <source>
        <dbReference type="Pfam" id="PF01095"/>
    </source>
</evidence>
<dbReference type="EMBL" id="CAUOFW020001502">
    <property type="protein sequence ID" value="CAK9145687.1"/>
    <property type="molecule type" value="Genomic_DNA"/>
</dbReference>
<dbReference type="EC" id="3.1.1.11" evidence="2 8"/>
<keyword evidence="11" id="KW-1185">Reference proteome</keyword>
<keyword evidence="5" id="KW-0961">Cell wall biogenesis/degradation</keyword>
<evidence type="ECO:0000256" key="1">
    <source>
        <dbReference type="ARBA" id="ARBA00005184"/>
    </source>
</evidence>
<dbReference type="PROSITE" id="PS00503">
    <property type="entry name" value="PECTINESTERASE_2"/>
    <property type="match status" value="1"/>
</dbReference>
<gene>
    <name evidence="10" type="ORF">ILEXP_LOCUS13505</name>
</gene>
<comment type="caution">
    <text evidence="10">The sequence shown here is derived from an EMBL/GenBank/DDBJ whole genome shotgun (WGS) entry which is preliminary data.</text>
</comment>
<keyword evidence="8" id="KW-0732">Signal</keyword>
<dbReference type="SUPFAM" id="SSF51126">
    <property type="entry name" value="Pectin lyase-like"/>
    <property type="match status" value="1"/>
</dbReference>
<evidence type="ECO:0000256" key="3">
    <source>
        <dbReference type="ARBA" id="ARBA00022801"/>
    </source>
</evidence>
<dbReference type="GO" id="GO:0042545">
    <property type="term" value="P:cell wall modification"/>
    <property type="evidence" value="ECO:0007669"/>
    <property type="project" value="UniProtKB-UniRule"/>
</dbReference>
<feature type="domain" description="Pectinesterase catalytic" evidence="9">
    <location>
        <begin position="27"/>
        <end position="323"/>
    </location>
</feature>
<dbReference type="PROSITE" id="PS51257">
    <property type="entry name" value="PROKAR_LIPOPROTEIN"/>
    <property type="match status" value="1"/>
</dbReference>
<dbReference type="AlphaFoldDB" id="A0ABC8RLK3"/>
<feature type="chain" id="PRO_5044534497" description="Pectinesterase" evidence="8">
    <location>
        <begin position="20"/>
        <end position="337"/>
    </location>
</feature>
<dbReference type="Gene3D" id="2.160.20.10">
    <property type="entry name" value="Single-stranded right-handed beta-helix, Pectin lyase-like"/>
    <property type="match status" value="1"/>
</dbReference>
<organism evidence="10 11">
    <name type="scientific">Ilex paraguariensis</name>
    <name type="common">yerba mate</name>
    <dbReference type="NCBI Taxonomy" id="185542"/>
    <lineage>
        <taxon>Eukaryota</taxon>
        <taxon>Viridiplantae</taxon>
        <taxon>Streptophyta</taxon>
        <taxon>Embryophyta</taxon>
        <taxon>Tracheophyta</taxon>
        <taxon>Spermatophyta</taxon>
        <taxon>Magnoliopsida</taxon>
        <taxon>eudicotyledons</taxon>
        <taxon>Gunneridae</taxon>
        <taxon>Pentapetalae</taxon>
        <taxon>asterids</taxon>
        <taxon>campanulids</taxon>
        <taxon>Aquifoliales</taxon>
        <taxon>Aquifoliaceae</taxon>
        <taxon>Ilex</taxon>
    </lineage>
</organism>
<reference evidence="10 11" key="1">
    <citation type="submission" date="2024-02" db="EMBL/GenBank/DDBJ databases">
        <authorList>
            <person name="Vignale AGUSTIN F."/>
            <person name="Sosa J E."/>
            <person name="Modenutti C."/>
        </authorList>
    </citation>
    <scope>NUCLEOTIDE SEQUENCE [LARGE SCALE GENOMIC DNA]</scope>
</reference>
<dbReference type="GO" id="GO:0030599">
    <property type="term" value="F:pectinesterase activity"/>
    <property type="evidence" value="ECO:0007669"/>
    <property type="project" value="UniProtKB-UniRule"/>
</dbReference>
<keyword evidence="3 8" id="KW-0378">Hydrolase</keyword>
<dbReference type="InterPro" id="IPR011050">
    <property type="entry name" value="Pectin_lyase_fold/virulence"/>
</dbReference>
<evidence type="ECO:0000256" key="5">
    <source>
        <dbReference type="ARBA" id="ARBA00023316"/>
    </source>
</evidence>
<evidence type="ECO:0000256" key="2">
    <source>
        <dbReference type="ARBA" id="ARBA00013229"/>
    </source>
</evidence>
<dbReference type="GO" id="GO:0045490">
    <property type="term" value="P:pectin catabolic process"/>
    <property type="evidence" value="ECO:0007669"/>
    <property type="project" value="UniProtKB-UniRule"/>
</dbReference>
<dbReference type="InterPro" id="IPR012334">
    <property type="entry name" value="Pectin_lyas_fold"/>
</dbReference>
<evidence type="ECO:0000313" key="11">
    <source>
        <dbReference type="Proteomes" id="UP001642360"/>
    </source>
</evidence>
<keyword evidence="4 8" id="KW-0063">Aspartyl esterase</keyword>
<comment type="catalytic activity">
    <reaction evidence="6 8">
        <text>[(1-&gt;4)-alpha-D-galacturonosyl methyl ester](n) + n H2O = [(1-&gt;4)-alpha-D-galacturonosyl](n) + n methanol + n H(+)</text>
        <dbReference type="Rhea" id="RHEA:22380"/>
        <dbReference type="Rhea" id="RHEA-COMP:14570"/>
        <dbReference type="Rhea" id="RHEA-COMP:14573"/>
        <dbReference type="ChEBI" id="CHEBI:15377"/>
        <dbReference type="ChEBI" id="CHEBI:15378"/>
        <dbReference type="ChEBI" id="CHEBI:17790"/>
        <dbReference type="ChEBI" id="CHEBI:140522"/>
        <dbReference type="ChEBI" id="CHEBI:140523"/>
        <dbReference type="EC" id="3.1.1.11"/>
    </reaction>
</comment>
<dbReference type="Pfam" id="PF01095">
    <property type="entry name" value="Pectinesterase"/>
    <property type="match status" value="1"/>
</dbReference>
<evidence type="ECO:0000313" key="10">
    <source>
        <dbReference type="EMBL" id="CAK9145687.1"/>
    </source>
</evidence>
<dbReference type="PANTHER" id="PTHR31707">
    <property type="entry name" value="PECTINESTERASE"/>
    <property type="match status" value="1"/>
</dbReference>
<sequence length="337" mass="37070">MEKILSLAIILGLGCIVQSQLIPQSGITVAQDGSGNFTTISDAVDAAPTYSKQTYYIQIKAGTYAEYIIVGVKKTNIAFIGDGIGATIITGNKSNGTHYSTYDSATVAIDGNGFIAKYITFRNSAGPSNGQAVAMRSSFSLSAFYKCRFEGYQDILYVHRGVQFYRECEIFGTIDIIFGNAKVVFQNCSIFVHNPGQRHSNVITAQGRGTSDQITGISIHNCKIMPAKDFNSNLGIKTYLGRPWRKFSTVVIMKSFLSSIIDPEGWLKWNNDTSALSSLYYGEYHNKGPGSITVKRVRWEGVHKAMNIVEAENFTVRNFINGEAWIHPTGIPFSLDL</sequence>
<dbReference type="InterPro" id="IPR033131">
    <property type="entry name" value="Pectinesterase_Asp_AS"/>
</dbReference>
<feature type="signal peptide" evidence="8">
    <location>
        <begin position="1"/>
        <end position="19"/>
    </location>
</feature>
<dbReference type="InterPro" id="IPR000070">
    <property type="entry name" value="Pectinesterase_cat"/>
</dbReference>
<proteinExistence type="predicted"/>
<evidence type="ECO:0000256" key="6">
    <source>
        <dbReference type="ARBA" id="ARBA00047928"/>
    </source>
</evidence>
<protein>
    <recommendedName>
        <fullName evidence="2 8">Pectinesterase</fullName>
        <ecNumber evidence="2 8">3.1.1.11</ecNumber>
    </recommendedName>
</protein>
<feature type="active site" evidence="7">
    <location>
        <position position="175"/>
    </location>
</feature>
<comment type="pathway">
    <text evidence="1 8">Glycan metabolism; pectin degradation; 2-dehydro-3-deoxy-D-gluconate from pectin: step 1/5.</text>
</comment>
<dbReference type="Proteomes" id="UP001642360">
    <property type="component" value="Unassembled WGS sequence"/>
</dbReference>
<evidence type="ECO:0000256" key="8">
    <source>
        <dbReference type="RuleBase" id="RU000589"/>
    </source>
</evidence>
<name>A0ABC8RLK3_9AQUA</name>